<name>A0ABT4EU26_9BACI</name>
<keyword evidence="1" id="KW-1133">Transmembrane helix</keyword>
<protein>
    <submittedName>
        <fullName evidence="2">Uncharacterized protein</fullName>
    </submittedName>
</protein>
<comment type="caution">
    <text evidence="2">The sequence shown here is derived from an EMBL/GenBank/DDBJ whole genome shotgun (WGS) entry which is preliminary data.</text>
</comment>
<evidence type="ECO:0000256" key="1">
    <source>
        <dbReference type="SAM" id="Phobius"/>
    </source>
</evidence>
<evidence type="ECO:0000313" key="3">
    <source>
        <dbReference type="Proteomes" id="UP001527052"/>
    </source>
</evidence>
<evidence type="ECO:0000313" key="2">
    <source>
        <dbReference type="EMBL" id="MCY9549180.1"/>
    </source>
</evidence>
<keyword evidence="3" id="KW-1185">Reference proteome</keyword>
<feature type="transmembrane region" description="Helical" evidence="1">
    <location>
        <begin position="20"/>
        <end position="49"/>
    </location>
</feature>
<organism evidence="2 3">
    <name type="scientific">Lysinibacillus xylanilyticus</name>
    <dbReference type="NCBI Taxonomy" id="582475"/>
    <lineage>
        <taxon>Bacteria</taxon>
        <taxon>Bacillati</taxon>
        <taxon>Bacillota</taxon>
        <taxon>Bacilli</taxon>
        <taxon>Bacillales</taxon>
        <taxon>Bacillaceae</taxon>
        <taxon>Lysinibacillus</taxon>
    </lineage>
</organism>
<reference evidence="2 3" key="1">
    <citation type="submission" date="2022-05" db="EMBL/GenBank/DDBJ databases">
        <title>Genome Sequencing of Bee-Associated Microbes.</title>
        <authorList>
            <person name="Dunlap C."/>
        </authorList>
    </citation>
    <scope>NUCLEOTIDE SEQUENCE [LARGE SCALE GENOMIC DNA]</scope>
    <source>
        <strain evidence="2 3">NRRL BD-083</strain>
    </source>
</reference>
<sequence length="71" mass="7727">MIGIDSRKIRHNDDVAIPFLGSILVTGTIVTNISTCVNLFITDVILLIIDRVVEPKLMDNYIMIGLLAAGS</sequence>
<dbReference type="EMBL" id="JAMDLZ010000041">
    <property type="protein sequence ID" value="MCY9549180.1"/>
    <property type="molecule type" value="Genomic_DNA"/>
</dbReference>
<dbReference type="Proteomes" id="UP001527052">
    <property type="component" value="Unassembled WGS sequence"/>
</dbReference>
<proteinExistence type="predicted"/>
<accession>A0ABT4EU26</accession>
<dbReference type="RefSeq" id="WP_268639166.1">
    <property type="nucleotide sequence ID" value="NZ_JAMDLZ010000041.1"/>
</dbReference>
<keyword evidence="1" id="KW-0812">Transmembrane</keyword>
<keyword evidence="1" id="KW-0472">Membrane</keyword>
<gene>
    <name evidence="2" type="ORF">M5W82_20075</name>
</gene>